<dbReference type="SUPFAM" id="SSF46894">
    <property type="entry name" value="C-terminal effector domain of the bipartite response regulators"/>
    <property type="match status" value="1"/>
</dbReference>
<dbReference type="GO" id="GO:0045892">
    <property type="term" value="P:negative regulation of DNA-templated transcription"/>
    <property type="evidence" value="ECO:0007669"/>
    <property type="project" value="UniProtKB-ARBA"/>
</dbReference>
<dbReference type="Proteomes" id="UP000190626">
    <property type="component" value="Unassembled WGS sequence"/>
</dbReference>
<dbReference type="PANTHER" id="PTHR44688">
    <property type="entry name" value="DNA-BINDING TRANSCRIPTIONAL ACTIVATOR DEVR_DOSR"/>
    <property type="match status" value="1"/>
</dbReference>
<dbReference type="PROSITE" id="PS50043">
    <property type="entry name" value="HTH_LUXR_2"/>
    <property type="match status" value="1"/>
</dbReference>
<comment type="caution">
    <text evidence="5">The sequence shown here is derived from an EMBL/GenBank/DDBJ whole genome shotgun (WGS) entry which is preliminary data.</text>
</comment>
<reference evidence="6" key="1">
    <citation type="submission" date="2016-07" db="EMBL/GenBank/DDBJ databases">
        <authorList>
            <person name="Florea S."/>
            <person name="Webb J.S."/>
            <person name="Jaromczyk J."/>
            <person name="Schardl C.L."/>
        </authorList>
    </citation>
    <scope>NUCLEOTIDE SEQUENCE [LARGE SCALE GENOMIC DNA]</scope>
    <source>
        <strain evidence="6">CY1</strain>
    </source>
</reference>
<dbReference type="InterPro" id="IPR000792">
    <property type="entry name" value="Tscrpt_reg_LuxR_C"/>
</dbReference>
<proteinExistence type="predicted"/>
<evidence type="ECO:0000313" key="6">
    <source>
        <dbReference type="Proteomes" id="UP000190626"/>
    </source>
</evidence>
<keyword evidence="2" id="KW-0238">DNA-binding</keyword>
<keyword evidence="1" id="KW-0805">Transcription regulation</keyword>
<dbReference type="InterPro" id="IPR029016">
    <property type="entry name" value="GAF-like_dom_sf"/>
</dbReference>
<dbReference type="SUPFAM" id="SSF55781">
    <property type="entry name" value="GAF domain-like"/>
    <property type="match status" value="1"/>
</dbReference>
<dbReference type="STRING" id="1469647.BC351_29540"/>
<dbReference type="PANTHER" id="PTHR44688:SF16">
    <property type="entry name" value="DNA-BINDING TRANSCRIPTIONAL ACTIVATOR DEVR_DOSR"/>
    <property type="match status" value="1"/>
</dbReference>
<evidence type="ECO:0000256" key="1">
    <source>
        <dbReference type="ARBA" id="ARBA00023015"/>
    </source>
</evidence>
<dbReference type="GO" id="GO:0003677">
    <property type="term" value="F:DNA binding"/>
    <property type="evidence" value="ECO:0007669"/>
    <property type="project" value="UniProtKB-KW"/>
</dbReference>
<dbReference type="Pfam" id="PF00196">
    <property type="entry name" value="GerE"/>
    <property type="match status" value="1"/>
</dbReference>
<dbReference type="InterPro" id="IPR016032">
    <property type="entry name" value="Sig_transdc_resp-reg_C-effctor"/>
</dbReference>
<dbReference type="AlphaFoldDB" id="A0A1V4HIV2"/>
<accession>A0A1V4HIV2</accession>
<dbReference type="PRINTS" id="PR00038">
    <property type="entry name" value="HTHLUXR"/>
</dbReference>
<dbReference type="Gene3D" id="1.10.10.10">
    <property type="entry name" value="Winged helix-like DNA-binding domain superfamily/Winged helix DNA-binding domain"/>
    <property type="match status" value="1"/>
</dbReference>
<evidence type="ECO:0000259" key="4">
    <source>
        <dbReference type="PROSITE" id="PS50043"/>
    </source>
</evidence>
<keyword evidence="3" id="KW-0804">Transcription</keyword>
<evidence type="ECO:0000256" key="2">
    <source>
        <dbReference type="ARBA" id="ARBA00023125"/>
    </source>
</evidence>
<evidence type="ECO:0000256" key="3">
    <source>
        <dbReference type="ARBA" id="ARBA00023163"/>
    </source>
</evidence>
<evidence type="ECO:0000313" key="5">
    <source>
        <dbReference type="EMBL" id="OPH56033.1"/>
    </source>
</evidence>
<dbReference type="Gene3D" id="3.30.450.40">
    <property type="match status" value="1"/>
</dbReference>
<dbReference type="CDD" id="cd06170">
    <property type="entry name" value="LuxR_C_like"/>
    <property type="match status" value="1"/>
</dbReference>
<keyword evidence="6" id="KW-1185">Reference proteome</keyword>
<feature type="domain" description="HTH luxR-type" evidence="4">
    <location>
        <begin position="130"/>
        <end position="195"/>
    </location>
</feature>
<name>A0A1V4HIV2_9BACL</name>
<dbReference type="PROSITE" id="PS00622">
    <property type="entry name" value="HTH_LUXR_1"/>
    <property type="match status" value="1"/>
</dbReference>
<protein>
    <recommendedName>
        <fullName evidence="4">HTH luxR-type domain-containing protein</fullName>
    </recommendedName>
</protein>
<dbReference type="InterPro" id="IPR036388">
    <property type="entry name" value="WH-like_DNA-bd_sf"/>
</dbReference>
<gene>
    <name evidence="5" type="ORF">BC351_29540</name>
</gene>
<dbReference type="EMBL" id="MBTG01000018">
    <property type="protein sequence ID" value="OPH56033.1"/>
    <property type="molecule type" value="Genomic_DNA"/>
</dbReference>
<dbReference type="InterPro" id="IPR003018">
    <property type="entry name" value="GAF"/>
</dbReference>
<dbReference type="SMART" id="SM00421">
    <property type="entry name" value="HTH_LUXR"/>
    <property type="match status" value="1"/>
</dbReference>
<sequence>MLIKQILEGSSTGSGEDAMHRFLESAIRYSGAEKGYVLTSHEEGFTIEEQAGDHKDVRNEASFVETIVRYVARTGEPVVLGNASRSLFTTDAYAHRSLPLSILCMPILFPGQMRDSHDIVSPPILSVQDSLLLVETLTTREMEMLYAFADGLSNKEIAYRFGLTEGTVKSYVFNLYGKLGAKRRAQAIARARGIGLLE</sequence>
<organism evidence="5 6">
    <name type="scientific">Paenibacillus ferrarius</name>
    <dbReference type="NCBI Taxonomy" id="1469647"/>
    <lineage>
        <taxon>Bacteria</taxon>
        <taxon>Bacillati</taxon>
        <taxon>Bacillota</taxon>
        <taxon>Bacilli</taxon>
        <taxon>Bacillales</taxon>
        <taxon>Paenibacillaceae</taxon>
        <taxon>Paenibacillus</taxon>
    </lineage>
</organism>
<dbReference type="Pfam" id="PF01590">
    <property type="entry name" value="GAF"/>
    <property type="match status" value="1"/>
</dbReference>